<evidence type="ECO:0000256" key="3">
    <source>
        <dbReference type="ARBA" id="ARBA00023125"/>
    </source>
</evidence>
<dbReference type="STRING" id="332411.VI06_01120"/>
<feature type="domain" description="HTH lysR-type" evidence="6">
    <location>
        <begin position="1"/>
        <end position="58"/>
    </location>
</feature>
<dbReference type="SUPFAM" id="SSF53850">
    <property type="entry name" value="Periplasmic binding protein-like II"/>
    <property type="match status" value="1"/>
</dbReference>
<evidence type="ECO:0000256" key="5">
    <source>
        <dbReference type="ARBA" id="ARBA00023163"/>
    </source>
</evidence>
<evidence type="ECO:0000256" key="2">
    <source>
        <dbReference type="ARBA" id="ARBA00023015"/>
    </source>
</evidence>
<dbReference type="Pfam" id="PF03466">
    <property type="entry name" value="LysR_substrate"/>
    <property type="match status" value="1"/>
</dbReference>
<evidence type="ECO:0000313" key="7">
    <source>
        <dbReference type="EMBL" id="BBF85743.1"/>
    </source>
</evidence>
<dbReference type="PANTHER" id="PTHR30293:SF0">
    <property type="entry name" value="NITROGEN ASSIMILATION REGULATORY PROTEIN NAC"/>
    <property type="match status" value="1"/>
</dbReference>
<reference evidence="8" key="3">
    <citation type="journal article" date="2017" name="Plant Physiol. Biochem.">
        <title>Differential oxidative and antioxidative response of duckweed Lemna minor toward plant growth promoting/inhibiting bacteria.</title>
        <authorList>
            <person name="Ishizawa H."/>
            <person name="Kuroda M."/>
            <person name="Morikawa M."/>
            <person name="Ike M."/>
        </authorList>
    </citation>
    <scope>NUCLEOTIDE SEQUENCE [LARGE SCALE GENOMIC DNA]</scope>
    <source>
        <strain evidence="8">H3</strain>
    </source>
</reference>
<dbReference type="AlphaFoldDB" id="A0A3G9GFY4"/>
<dbReference type="RefSeq" id="WP_089083758.1">
    <property type="nucleotide sequence ID" value="NZ_AP018823.1"/>
</dbReference>
<dbReference type="FunFam" id="1.10.10.10:FF:000001">
    <property type="entry name" value="LysR family transcriptional regulator"/>
    <property type="match status" value="1"/>
</dbReference>
<dbReference type="PRINTS" id="PR00039">
    <property type="entry name" value="HTHLYSR"/>
</dbReference>
<dbReference type="EMBL" id="AP018823">
    <property type="protein sequence ID" value="BBF85743.1"/>
    <property type="molecule type" value="Genomic_DNA"/>
</dbReference>
<dbReference type="PANTHER" id="PTHR30293">
    <property type="entry name" value="TRANSCRIPTIONAL REGULATORY PROTEIN NAC-RELATED"/>
    <property type="match status" value="1"/>
</dbReference>
<dbReference type="KEGG" id="amah:DLM_2128"/>
<dbReference type="Pfam" id="PF00126">
    <property type="entry name" value="HTH_1"/>
    <property type="match status" value="1"/>
</dbReference>
<dbReference type="OrthoDB" id="8587114at2"/>
<keyword evidence="4" id="KW-0010">Activator</keyword>
<dbReference type="GO" id="GO:0003677">
    <property type="term" value="F:DNA binding"/>
    <property type="evidence" value="ECO:0007669"/>
    <property type="project" value="UniProtKB-KW"/>
</dbReference>
<name>A0A3G9GFY4_9NEIS</name>
<dbReference type="InterPro" id="IPR005119">
    <property type="entry name" value="LysR_subst-bd"/>
</dbReference>
<dbReference type="Gene3D" id="3.40.190.290">
    <property type="match status" value="1"/>
</dbReference>
<keyword evidence="5" id="KW-0804">Transcription</keyword>
<dbReference type="InterPro" id="IPR036388">
    <property type="entry name" value="WH-like_DNA-bd_sf"/>
</dbReference>
<organism evidence="7 8">
    <name type="scientific">Aquitalea magnusonii</name>
    <dbReference type="NCBI Taxonomy" id="332411"/>
    <lineage>
        <taxon>Bacteria</taxon>
        <taxon>Pseudomonadati</taxon>
        <taxon>Pseudomonadota</taxon>
        <taxon>Betaproteobacteria</taxon>
        <taxon>Neisseriales</taxon>
        <taxon>Chromobacteriaceae</taxon>
        <taxon>Aquitalea</taxon>
    </lineage>
</organism>
<evidence type="ECO:0000313" key="8">
    <source>
        <dbReference type="Proteomes" id="UP000198290"/>
    </source>
</evidence>
<keyword evidence="8" id="KW-1185">Reference proteome</keyword>
<dbReference type="InterPro" id="IPR036390">
    <property type="entry name" value="WH_DNA-bd_sf"/>
</dbReference>
<evidence type="ECO:0000256" key="1">
    <source>
        <dbReference type="ARBA" id="ARBA00009437"/>
    </source>
</evidence>
<dbReference type="Gene3D" id="1.10.10.10">
    <property type="entry name" value="Winged helix-like DNA-binding domain superfamily/Winged helix DNA-binding domain"/>
    <property type="match status" value="1"/>
</dbReference>
<keyword evidence="3" id="KW-0238">DNA-binding</keyword>
<gene>
    <name evidence="7" type="ORF">DLM_2128</name>
</gene>
<evidence type="ECO:0000256" key="4">
    <source>
        <dbReference type="ARBA" id="ARBA00023159"/>
    </source>
</evidence>
<dbReference type="PROSITE" id="PS50931">
    <property type="entry name" value="HTH_LYSR"/>
    <property type="match status" value="1"/>
</dbReference>
<sequence length="301" mass="33002">MDLKQLQYFTCVAELGSFTRASNTLNIAQPALSRQIRMLEVELRQNLLIRNGRGVSMTEAGKVLLEHSLGILHQVERVKEELGKVRGAMAGHVVVGLPPSLLKVLAVPLTKTFRARLPNASLSICEGLSVTMHEALVAGRLDVALLYNVIPSAEVETFPLLEEELFLMTARFDDAPDSITLRDVAGTPLIIPSRPNSIRMLVESELANIGCRPHIELEIDGVSAILELVADGYGSAVLTRSAVTSLADASRFTVRKIVEPVLSSKLAMAISLRHPATLTQQLFIDLIREHIREWLGYPSET</sequence>
<accession>A0A3G9GFY4</accession>
<comment type="similarity">
    <text evidence="1">Belongs to the LysR transcriptional regulatory family.</text>
</comment>
<dbReference type="GO" id="GO:0003700">
    <property type="term" value="F:DNA-binding transcription factor activity"/>
    <property type="evidence" value="ECO:0007669"/>
    <property type="project" value="InterPro"/>
</dbReference>
<dbReference type="SUPFAM" id="SSF46785">
    <property type="entry name" value="Winged helix' DNA-binding domain"/>
    <property type="match status" value="1"/>
</dbReference>
<reference evidence="7 8" key="2">
    <citation type="journal article" date="2017" name="Genome Announc.">
        <title>Draft genome sequence of Aquitalea magnusonii strain H3, a plant growth-promoting bacterium of duckweed Lemna minor.</title>
        <authorList>
            <person name="Ishizawa H."/>
            <person name="Kuroda M."/>
            <person name="Ike M."/>
        </authorList>
    </citation>
    <scope>NUCLEOTIDE SEQUENCE [LARGE SCALE GENOMIC DNA]</scope>
    <source>
        <strain evidence="7 8">H3</strain>
    </source>
</reference>
<proteinExistence type="inferred from homology"/>
<dbReference type="InterPro" id="IPR000847">
    <property type="entry name" value="LysR_HTH_N"/>
</dbReference>
<evidence type="ECO:0000259" key="6">
    <source>
        <dbReference type="PROSITE" id="PS50931"/>
    </source>
</evidence>
<dbReference type="Proteomes" id="UP000198290">
    <property type="component" value="Chromosome"/>
</dbReference>
<keyword evidence="2" id="KW-0805">Transcription regulation</keyword>
<reference evidence="8" key="1">
    <citation type="journal article" date="2017" name="Biotechnol. Biofuels">
        <title>Evaluation of environmental bacterial communities as a factor affecting the growth of duckweed Lemna minor.</title>
        <authorList>
            <person name="Ishizawa H."/>
            <person name="Kuroda M."/>
            <person name="Morikawa M."/>
            <person name="Ike M."/>
        </authorList>
    </citation>
    <scope>NUCLEOTIDE SEQUENCE [LARGE SCALE GENOMIC DNA]</scope>
    <source>
        <strain evidence="8">H3</strain>
    </source>
</reference>
<protein>
    <submittedName>
        <fullName evidence="7">Transcriptional regulator ligR, LysR family</fullName>
    </submittedName>
</protein>
<dbReference type="GO" id="GO:2000142">
    <property type="term" value="P:regulation of DNA-templated transcription initiation"/>
    <property type="evidence" value="ECO:0007669"/>
    <property type="project" value="TreeGrafter"/>
</dbReference>